<feature type="transmembrane region" description="Helical" evidence="1">
    <location>
        <begin position="200"/>
        <end position="217"/>
    </location>
</feature>
<comment type="caution">
    <text evidence="2">The sequence shown here is derived from an EMBL/GenBank/DDBJ whole genome shotgun (WGS) entry which is preliminary data.</text>
</comment>
<name>A0A6G4XBF0_9ACTN</name>
<keyword evidence="1" id="KW-0472">Membrane</keyword>
<dbReference type="AlphaFoldDB" id="A0A6G4XBF0"/>
<keyword evidence="1" id="KW-1133">Transmembrane helix</keyword>
<dbReference type="EMBL" id="JAAKZW010000001">
    <property type="protein sequence ID" value="NGO74167.1"/>
    <property type="molecule type" value="Genomic_DNA"/>
</dbReference>
<proteinExistence type="predicted"/>
<sequence>MGDAIGQMLASAVGIAISPVPLIAVVLMLATPRGKVNGTAFAVGWLVTLGAITTVVVLVGSGAGADDGGTPASWTYWLKLALGVLFLLMGVKQWKGRPKEGEEHQLPGWMRAIDTFTPGKAAGLAALLSGANPKNLVLAVGGAASIASSPASGGGKAVAGVLFVLIGSLCVLLPLLVYVFGGAKAERVLESWKGWMGAHNGAIMTVVLVVLGAKYVGDAISGLAS</sequence>
<evidence type="ECO:0000313" key="3">
    <source>
        <dbReference type="Proteomes" id="UP000481109"/>
    </source>
</evidence>
<organism evidence="2 3">
    <name type="scientific">Streptomyces mesophilus</name>
    <dbReference type="NCBI Taxonomy" id="1775132"/>
    <lineage>
        <taxon>Bacteria</taxon>
        <taxon>Bacillati</taxon>
        <taxon>Actinomycetota</taxon>
        <taxon>Actinomycetes</taxon>
        <taxon>Kitasatosporales</taxon>
        <taxon>Streptomycetaceae</taxon>
        <taxon>Streptomyces</taxon>
    </lineage>
</organism>
<evidence type="ECO:0000256" key="1">
    <source>
        <dbReference type="SAM" id="Phobius"/>
    </source>
</evidence>
<protein>
    <submittedName>
        <fullName evidence="2">GAP family protein</fullName>
    </submittedName>
</protein>
<evidence type="ECO:0000313" key="2">
    <source>
        <dbReference type="EMBL" id="NGO74167.1"/>
    </source>
</evidence>
<keyword evidence="1" id="KW-0812">Transmembrane</keyword>
<feature type="transmembrane region" description="Helical" evidence="1">
    <location>
        <begin position="42"/>
        <end position="62"/>
    </location>
</feature>
<reference evidence="2 3" key="1">
    <citation type="submission" date="2020-02" db="EMBL/GenBank/DDBJ databases">
        <title>Whole-genome analyses of novel actinobacteria.</title>
        <authorList>
            <person name="Sahin N."/>
            <person name="Tokatli A."/>
        </authorList>
    </citation>
    <scope>NUCLEOTIDE SEQUENCE [LARGE SCALE GENOMIC DNA]</scope>
    <source>
        <strain evidence="2 3">YC504</strain>
    </source>
</reference>
<gene>
    <name evidence="2" type="ORF">G6045_00465</name>
</gene>
<dbReference type="InterPro" id="IPR021315">
    <property type="entry name" value="Gap/Sap"/>
</dbReference>
<keyword evidence="3" id="KW-1185">Reference proteome</keyword>
<accession>A0A6G4XBF0</accession>
<dbReference type="RefSeq" id="WP_165329687.1">
    <property type="nucleotide sequence ID" value="NZ_JAAKZW010000001.1"/>
</dbReference>
<feature type="transmembrane region" description="Helical" evidence="1">
    <location>
        <begin position="157"/>
        <end position="180"/>
    </location>
</feature>
<dbReference type="Proteomes" id="UP000481109">
    <property type="component" value="Unassembled WGS sequence"/>
</dbReference>
<feature type="transmembrane region" description="Helical" evidence="1">
    <location>
        <begin position="6"/>
        <end position="30"/>
    </location>
</feature>
<dbReference type="Pfam" id="PF11139">
    <property type="entry name" value="SfLAP"/>
    <property type="match status" value="1"/>
</dbReference>
<feature type="transmembrane region" description="Helical" evidence="1">
    <location>
        <begin position="74"/>
        <end position="91"/>
    </location>
</feature>